<keyword evidence="3" id="KW-1185">Reference proteome</keyword>
<sequence length="219" mass="23670">MAHPAPARLGHGTTALGLVLGFVPLFAFSIIADRLAANGVAWSALIAFVITVLALAEGYRRHAPRMLNLASLILFAAVMVAGFAGGPGVDRWLYEWGRPLVGVVLGLFVLATAPVFPFTAEYARRDVPREYWHSPTFLHINRVLSGAWGLAIVIIGLLSLLATALGAFAIDAGSPHLDELLLRWVLPIAVLWLTIHLTFTYPDRVTGRTPTAGHHEEAR</sequence>
<feature type="transmembrane region" description="Helical" evidence="1">
    <location>
        <begin position="67"/>
        <end position="88"/>
    </location>
</feature>
<feature type="transmembrane region" description="Helical" evidence="1">
    <location>
        <begin position="37"/>
        <end position="55"/>
    </location>
</feature>
<feature type="transmembrane region" description="Helical" evidence="1">
    <location>
        <begin position="181"/>
        <end position="199"/>
    </location>
</feature>
<evidence type="ECO:0000256" key="1">
    <source>
        <dbReference type="SAM" id="Phobius"/>
    </source>
</evidence>
<keyword evidence="1" id="KW-1133">Transmembrane helix</keyword>
<feature type="transmembrane region" description="Helical" evidence="1">
    <location>
        <begin position="143"/>
        <end position="169"/>
    </location>
</feature>
<dbReference type="Proteomes" id="UP001494902">
    <property type="component" value="Unassembled WGS sequence"/>
</dbReference>
<feature type="transmembrane region" description="Helical" evidence="1">
    <location>
        <begin position="100"/>
        <end position="123"/>
    </location>
</feature>
<protein>
    <recommendedName>
        <fullName evidence="4">Intracellular septation protein A</fullName>
    </recommendedName>
</protein>
<accession>A0ABV1KAW6</accession>
<comment type="caution">
    <text evidence="2">The sequence shown here is derived from an EMBL/GenBank/DDBJ whole genome shotgun (WGS) entry which is preliminary data.</text>
</comment>
<dbReference type="RefSeq" id="WP_349298689.1">
    <property type="nucleotide sequence ID" value="NZ_JBEDNQ010000005.1"/>
</dbReference>
<organism evidence="2 3">
    <name type="scientific">Pseudonocardia nematodicida</name>
    <dbReference type="NCBI Taxonomy" id="1206997"/>
    <lineage>
        <taxon>Bacteria</taxon>
        <taxon>Bacillati</taxon>
        <taxon>Actinomycetota</taxon>
        <taxon>Actinomycetes</taxon>
        <taxon>Pseudonocardiales</taxon>
        <taxon>Pseudonocardiaceae</taxon>
        <taxon>Pseudonocardia</taxon>
    </lineage>
</organism>
<dbReference type="EMBL" id="JBEDNQ010000005">
    <property type="protein sequence ID" value="MEQ3551615.1"/>
    <property type="molecule type" value="Genomic_DNA"/>
</dbReference>
<name>A0ABV1KAW6_9PSEU</name>
<feature type="transmembrane region" description="Helical" evidence="1">
    <location>
        <begin position="12"/>
        <end position="31"/>
    </location>
</feature>
<keyword evidence="1" id="KW-0812">Transmembrane</keyword>
<evidence type="ECO:0000313" key="3">
    <source>
        <dbReference type="Proteomes" id="UP001494902"/>
    </source>
</evidence>
<reference evidence="2 3" key="1">
    <citation type="submission" date="2024-03" db="EMBL/GenBank/DDBJ databases">
        <title>Draft genome sequence of Pseudonocardia nematodicida JCM 31783.</title>
        <authorList>
            <person name="Butdee W."/>
            <person name="Duangmal K."/>
        </authorList>
    </citation>
    <scope>NUCLEOTIDE SEQUENCE [LARGE SCALE GENOMIC DNA]</scope>
    <source>
        <strain evidence="2 3">JCM 31783</strain>
    </source>
</reference>
<keyword evidence="1" id="KW-0472">Membrane</keyword>
<gene>
    <name evidence="2" type="ORF">WIS52_14160</name>
</gene>
<evidence type="ECO:0008006" key="4">
    <source>
        <dbReference type="Google" id="ProtNLM"/>
    </source>
</evidence>
<proteinExistence type="predicted"/>
<evidence type="ECO:0000313" key="2">
    <source>
        <dbReference type="EMBL" id="MEQ3551615.1"/>
    </source>
</evidence>